<name>A0A1R3WHP0_9RHOB</name>
<dbReference type="Gene3D" id="1.10.10.1150">
    <property type="entry name" value="Coenzyme PQQ synthesis protein D (PqqD)"/>
    <property type="match status" value="1"/>
</dbReference>
<reference evidence="4 5" key="1">
    <citation type="submission" date="2017-01" db="EMBL/GenBank/DDBJ databases">
        <authorList>
            <person name="Mah S.A."/>
            <person name="Swanson W.J."/>
            <person name="Moy G.W."/>
            <person name="Vacquier V.D."/>
        </authorList>
    </citation>
    <scope>NUCLEOTIDE SEQUENCE [LARGE SCALE GENOMIC DNA]</scope>
    <source>
        <strain evidence="4 5">DSM 21219</strain>
    </source>
</reference>
<dbReference type="OrthoDB" id="7995890at2"/>
<dbReference type="GO" id="GO:0048038">
    <property type="term" value="F:quinone binding"/>
    <property type="evidence" value="ECO:0007669"/>
    <property type="project" value="InterPro"/>
</dbReference>
<evidence type="ECO:0000313" key="4">
    <source>
        <dbReference type="EMBL" id="SIT77445.1"/>
    </source>
</evidence>
<keyword evidence="5" id="KW-1185">Reference proteome</keyword>
<evidence type="ECO:0000256" key="2">
    <source>
        <dbReference type="ARBA" id="ARBA00011741"/>
    </source>
</evidence>
<comment type="subunit">
    <text evidence="2">Monomer. Interacts with PqqE.</text>
</comment>
<keyword evidence="3" id="KW-0884">PQQ biosynthesis</keyword>
<dbReference type="InterPro" id="IPR041881">
    <property type="entry name" value="PqqD_sf"/>
</dbReference>
<proteinExistence type="predicted"/>
<sequence>MTARAPKFSITPESRPVLPRYVTLKHDRMRERWLLLAPERILIPDDIAVEVLKLCDGRATVQDLVVTLAARYSAPESTIMQDVTHMLQGLADKGFLVETKEVAS</sequence>
<comment type="pathway">
    <text evidence="1">Cofactor biosynthesis; pyrroloquinoline quinone biosynthesis.</text>
</comment>
<dbReference type="AlphaFoldDB" id="A0A1R3WHP0"/>
<dbReference type="UniPathway" id="UPA00539"/>
<dbReference type="EMBL" id="FTPS01000001">
    <property type="protein sequence ID" value="SIT77445.1"/>
    <property type="molecule type" value="Genomic_DNA"/>
</dbReference>
<accession>A0A1R3WHP0</accession>
<organism evidence="4 5">
    <name type="scientific">Pontibaca methylaminivorans</name>
    <dbReference type="NCBI Taxonomy" id="515897"/>
    <lineage>
        <taxon>Bacteria</taxon>
        <taxon>Pseudomonadati</taxon>
        <taxon>Pseudomonadota</taxon>
        <taxon>Alphaproteobacteria</taxon>
        <taxon>Rhodobacterales</taxon>
        <taxon>Roseobacteraceae</taxon>
        <taxon>Pontibaca</taxon>
    </lineage>
</organism>
<evidence type="ECO:0000313" key="5">
    <source>
        <dbReference type="Proteomes" id="UP000192455"/>
    </source>
</evidence>
<dbReference type="RefSeq" id="WP_076647527.1">
    <property type="nucleotide sequence ID" value="NZ_FTPS01000001.1"/>
</dbReference>
<dbReference type="GO" id="GO:0018189">
    <property type="term" value="P:pyrroloquinoline quinone biosynthetic process"/>
    <property type="evidence" value="ECO:0007669"/>
    <property type="project" value="UniProtKB-UniPathway"/>
</dbReference>
<evidence type="ECO:0000256" key="3">
    <source>
        <dbReference type="ARBA" id="ARBA00022905"/>
    </source>
</evidence>
<dbReference type="STRING" id="515897.SAMN05421849_0742"/>
<dbReference type="InterPro" id="IPR008792">
    <property type="entry name" value="PQQD"/>
</dbReference>
<dbReference type="NCBIfam" id="TIGR03859">
    <property type="entry name" value="PQQ_PqqD"/>
    <property type="match status" value="1"/>
</dbReference>
<protein>
    <submittedName>
        <fullName evidence="4">Pyrroloquinoline quinone biosynthesis protein D</fullName>
    </submittedName>
</protein>
<dbReference type="Proteomes" id="UP000192455">
    <property type="component" value="Unassembled WGS sequence"/>
</dbReference>
<dbReference type="InterPro" id="IPR022479">
    <property type="entry name" value="PqqD_bac"/>
</dbReference>
<gene>
    <name evidence="4" type="ORF">SAMN05421849_0742</name>
</gene>
<evidence type="ECO:0000256" key="1">
    <source>
        <dbReference type="ARBA" id="ARBA00004886"/>
    </source>
</evidence>
<dbReference type="Pfam" id="PF05402">
    <property type="entry name" value="PqqD"/>
    <property type="match status" value="1"/>
</dbReference>